<evidence type="ECO:0000313" key="2">
    <source>
        <dbReference type="WBParaSite" id="RSKR_0000419400.1"/>
    </source>
</evidence>
<organism evidence="1 2">
    <name type="scientific">Rhabditophanes sp. KR3021</name>
    <dbReference type="NCBI Taxonomy" id="114890"/>
    <lineage>
        <taxon>Eukaryota</taxon>
        <taxon>Metazoa</taxon>
        <taxon>Ecdysozoa</taxon>
        <taxon>Nematoda</taxon>
        <taxon>Chromadorea</taxon>
        <taxon>Rhabditida</taxon>
        <taxon>Tylenchina</taxon>
        <taxon>Panagrolaimomorpha</taxon>
        <taxon>Strongyloidoidea</taxon>
        <taxon>Alloionematidae</taxon>
        <taxon>Rhabditophanes</taxon>
    </lineage>
</organism>
<sequence>MALTPKELASSLKEILARKKEGDVADSKPKFMSKAQREAIANRAREEELAAEKAKAKLVEDSRKQFFDLPKEDKHRKRGSSRDRQNYDRRDEASSSSKRKRGETESAAKKIEEERQKAYDDTIKTRYCGKDKEKKKRTRKVHGRTFNFSWDECDDTSKEYNKLYQDKHEIQFFGRGTRAGFDSNDTKNKTIAQRNDAWYDQHWKDKPLSAMQERDWRIFREDFSITVKAGSGGSVPKPIRYWKEANLPKSIIDVILKIGYKEPTPIQRQAIPIGLVNRDIIGVAETGSGKTAAFLIPLLVWLTSIEKEAPKDVLEGSGPYAVIMAPTRELAQQIEQEAIKFGKYLGIKTVSIIGGASKDEQGYVYIVKELN</sequence>
<accession>A0AC35TT63</accession>
<dbReference type="Proteomes" id="UP000095286">
    <property type="component" value="Unplaced"/>
</dbReference>
<name>A0AC35TT63_9BILA</name>
<evidence type="ECO:0000313" key="1">
    <source>
        <dbReference type="Proteomes" id="UP000095286"/>
    </source>
</evidence>
<reference evidence="2" key="1">
    <citation type="submission" date="2016-11" db="UniProtKB">
        <authorList>
            <consortium name="WormBaseParasite"/>
        </authorList>
    </citation>
    <scope>IDENTIFICATION</scope>
    <source>
        <strain evidence="2">KR3021</strain>
    </source>
</reference>
<protein>
    <submittedName>
        <fullName evidence="2">RNA helicase</fullName>
    </submittedName>
</protein>
<dbReference type="WBParaSite" id="RSKR_0000419400.1">
    <property type="protein sequence ID" value="RSKR_0000419400.1"/>
    <property type="gene ID" value="RSKR_0000419400"/>
</dbReference>
<proteinExistence type="predicted"/>